<dbReference type="InterPro" id="IPR036188">
    <property type="entry name" value="FAD/NAD-bd_sf"/>
</dbReference>
<protein>
    <submittedName>
        <fullName evidence="2">Pyridine nucleotide-disulfide oxidoreductase</fullName>
    </submittedName>
</protein>
<dbReference type="EMBL" id="WJHE01000603">
    <property type="protein sequence ID" value="MST33461.1"/>
    <property type="molecule type" value="Genomic_DNA"/>
</dbReference>
<dbReference type="Pfam" id="PF07992">
    <property type="entry name" value="Pyr_redox_2"/>
    <property type="match status" value="1"/>
</dbReference>
<keyword evidence="3" id="KW-1185">Reference proteome</keyword>
<reference evidence="2 3" key="1">
    <citation type="submission" date="2019-11" db="EMBL/GenBank/DDBJ databases">
        <title>Acidiferrimicrobium australis gen. nov., sp. nov., an acidophilic and obligately heterotrophic, member of the Actinobacteria that catalyses dissimilatory oxido- reduction of iron isolated from metal-rich acidic water in Chile.</title>
        <authorList>
            <person name="Gonzalez D."/>
            <person name="Huber K."/>
            <person name="Hedrich S."/>
            <person name="Rojas-Villalobos C."/>
            <person name="Quatrini R."/>
            <person name="Dinamarca M.A."/>
            <person name="Schwarz A."/>
            <person name="Canales C."/>
            <person name="Nancucheo I."/>
        </authorList>
    </citation>
    <scope>NUCLEOTIDE SEQUENCE [LARGE SCALE GENOMIC DNA]</scope>
    <source>
        <strain evidence="2 3">USS-CCA1</strain>
    </source>
</reference>
<dbReference type="InterPro" id="IPR023753">
    <property type="entry name" value="FAD/NAD-binding_dom"/>
</dbReference>
<proteinExistence type="predicted"/>
<name>A0ABW9QVS7_9ACTN</name>
<organism evidence="2 3">
    <name type="scientific">Acidiferrimicrobium australe</name>
    <dbReference type="NCBI Taxonomy" id="2664430"/>
    <lineage>
        <taxon>Bacteria</taxon>
        <taxon>Bacillati</taxon>
        <taxon>Actinomycetota</taxon>
        <taxon>Acidimicrobiia</taxon>
        <taxon>Acidimicrobiales</taxon>
        <taxon>Acidimicrobiaceae</taxon>
        <taxon>Acidiferrimicrobium</taxon>
    </lineage>
</organism>
<sequence>MADTWDVIVIGAGPPGENAAQYAIAGSDRTAALVEAELVGGECSYWACMPSKALLRPVEAADAARSLPGIPVGSLDVGAVLARRDSFTHDHDDGPQVQWAEGAGIAVIRGRGRLAGERTVVVTSPDGGERTLTARYAVVLATGTTASIPPVPGLRECRPWTSRDVTNLREVPRRVLVVGGGVVACEATTWLRGLGAEEVTMVEVGPRLLDRHEPFASELLAARFADLGVRVRTGSGVVSVQRPAAADTGVGRIHGGPATVELAGGDTLEVDEVVVAAGRTPSSSDLGLSSVGVDVSGSHGYLPVDEHLAVTGVPGGWLYAIGDVNGRALLTHMGKYQARIAGAVIAARAEGRPLDGTGVRDLADGAAVPAVVFTDPQVAAVGLTE</sequence>
<dbReference type="PANTHER" id="PTHR43014">
    <property type="entry name" value="MERCURIC REDUCTASE"/>
    <property type="match status" value="1"/>
</dbReference>
<dbReference type="Gene3D" id="3.50.50.60">
    <property type="entry name" value="FAD/NAD(P)-binding domain"/>
    <property type="match status" value="2"/>
</dbReference>
<accession>A0ABW9QVS7</accession>
<evidence type="ECO:0000313" key="2">
    <source>
        <dbReference type="EMBL" id="MST33461.1"/>
    </source>
</evidence>
<dbReference type="Proteomes" id="UP000437736">
    <property type="component" value="Unassembled WGS sequence"/>
</dbReference>
<dbReference type="PRINTS" id="PR00411">
    <property type="entry name" value="PNDRDTASEI"/>
</dbReference>
<dbReference type="PRINTS" id="PR00368">
    <property type="entry name" value="FADPNR"/>
</dbReference>
<evidence type="ECO:0000313" key="3">
    <source>
        <dbReference type="Proteomes" id="UP000437736"/>
    </source>
</evidence>
<dbReference type="SUPFAM" id="SSF51905">
    <property type="entry name" value="FAD/NAD(P)-binding domain"/>
    <property type="match status" value="1"/>
</dbReference>
<comment type="caution">
    <text evidence="2">The sequence shown here is derived from an EMBL/GenBank/DDBJ whole genome shotgun (WGS) entry which is preliminary data.</text>
</comment>
<feature type="non-terminal residue" evidence="2">
    <location>
        <position position="385"/>
    </location>
</feature>
<feature type="domain" description="FAD/NAD(P)-binding" evidence="1">
    <location>
        <begin position="6"/>
        <end position="333"/>
    </location>
</feature>
<dbReference type="PANTHER" id="PTHR43014:SF2">
    <property type="entry name" value="MERCURIC REDUCTASE"/>
    <property type="match status" value="1"/>
</dbReference>
<evidence type="ECO:0000259" key="1">
    <source>
        <dbReference type="Pfam" id="PF07992"/>
    </source>
</evidence>
<gene>
    <name evidence="2" type="ORF">GHK86_12115</name>
</gene>